<sequence length="95" mass="10748">MIVYISLSRHGLVEICDGLRTSIKYWKEDIFFVHASTFPGPMVYGASTNRVVGPSPELTLEEQSVVDRLSENFVKCTDTKEIMLGMAEISPHWNK</sequence>
<keyword evidence="2" id="KW-1185">Reference proteome</keyword>
<comment type="caution">
    <text evidence="1">The sequence shown here is derived from an EMBL/GenBank/DDBJ whole genome shotgun (WGS) entry which is preliminary data.</text>
</comment>
<protein>
    <submittedName>
        <fullName evidence="1">Uncharacterized protein</fullName>
    </submittedName>
</protein>
<dbReference type="EMBL" id="CAKMRJ010001112">
    <property type="protein sequence ID" value="CAH1421283.1"/>
    <property type="molecule type" value="Genomic_DNA"/>
</dbReference>
<reference evidence="1 2" key="1">
    <citation type="submission" date="2022-01" db="EMBL/GenBank/DDBJ databases">
        <authorList>
            <person name="Xiong W."/>
            <person name="Schranz E."/>
        </authorList>
    </citation>
    <scope>NUCLEOTIDE SEQUENCE [LARGE SCALE GENOMIC DNA]</scope>
</reference>
<dbReference type="Proteomes" id="UP001157418">
    <property type="component" value="Unassembled WGS sequence"/>
</dbReference>
<evidence type="ECO:0000313" key="1">
    <source>
        <dbReference type="EMBL" id="CAH1421283.1"/>
    </source>
</evidence>
<organism evidence="1 2">
    <name type="scientific">Lactuca virosa</name>
    <dbReference type="NCBI Taxonomy" id="75947"/>
    <lineage>
        <taxon>Eukaryota</taxon>
        <taxon>Viridiplantae</taxon>
        <taxon>Streptophyta</taxon>
        <taxon>Embryophyta</taxon>
        <taxon>Tracheophyta</taxon>
        <taxon>Spermatophyta</taxon>
        <taxon>Magnoliopsida</taxon>
        <taxon>eudicotyledons</taxon>
        <taxon>Gunneridae</taxon>
        <taxon>Pentapetalae</taxon>
        <taxon>asterids</taxon>
        <taxon>campanulids</taxon>
        <taxon>Asterales</taxon>
        <taxon>Asteraceae</taxon>
        <taxon>Cichorioideae</taxon>
        <taxon>Cichorieae</taxon>
        <taxon>Lactucinae</taxon>
        <taxon>Lactuca</taxon>
    </lineage>
</organism>
<evidence type="ECO:0000313" key="2">
    <source>
        <dbReference type="Proteomes" id="UP001157418"/>
    </source>
</evidence>
<name>A0AAU9LZN5_9ASTR</name>
<dbReference type="AlphaFoldDB" id="A0AAU9LZN5"/>
<gene>
    <name evidence="1" type="ORF">LVIROSA_LOCUS8693</name>
</gene>
<proteinExistence type="predicted"/>
<accession>A0AAU9LZN5</accession>